<dbReference type="EMBL" id="CM001882">
    <property type="protein sequence ID" value="EOY05960.1"/>
    <property type="molecule type" value="Genomic_DNA"/>
</dbReference>
<organism evidence="1 2">
    <name type="scientific">Theobroma cacao</name>
    <name type="common">Cacao</name>
    <name type="synonym">Cocoa</name>
    <dbReference type="NCBI Taxonomy" id="3641"/>
    <lineage>
        <taxon>Eukaryota</taxon>
        <taxon>Viridiplantae</taxon>
        <taxon>Streptophyta</taxon>
        <taxon>Embryophyta</taxon>
        <taxon>Tracheophyta</taxon>
        <taxon>Spermatophyta</taxon>
        <taxon>Magnoliopsida</taxon>
        <taxon>eudicotyledons</taxon>
        <taxon>Gunneridae</taxon>
        <taxon>Pentapetalae</taxon>
        <taxon>rosids</taxon>
        <taxon>malvids</taxon>
        <taxon>Malvales</taxon>
        <taxon>Malvaceae</taxon>
        <taxon>Byttnerioideae</taxon>
        <taxon>Theobroma</taxon>
    </lineage>
</organism>
<sequence length="83" mass="9480">MELATIATAKKYQKTKKREKVVAVYNCQHNADATMPAANIISFEKALIYTTLSQRKEIPVHPPHDFLSLFFENKGARFIREAV</sequence>
<accession>A0A061ELM9</accession>
<dbReference type="HOGENOM" id="CLU_2547165_0_0_1"/>
<reference evidence="1 2" key="1">
    <citation type="journal article" date="2013" name="Genome Biol.">
        <title>The genome sequence of the most widely cultivated cacao type and its use to identify candidate genes regulating pod color.</title>
        <authorList>
            <person name="Motamayor J.C."/>
            <person name="Mockaitis K."/>
            <person name="Schmutz J."/>
            <person name="Haiminen N."/>
            <person name="Iii D.L."/>
            <person name="Cornejo O."/>
            <person name="Findley S.D."/>
            <person name="Zheng P."/>
            <person name="Utro F."/>
            <person name="Royaert S."/>
            <person name="Saski C."/>
            <person name="Jenkins J."/>
            <person name="Podicheti R."/>
            <person name="Zhao M."/>
            <person name="Scheffler B.E."/>
            <person name="Stack J.C."/>
            <person name="Feltus F.A."/>
            <person name="Mustiga G.M."/>
            <person name="Amores F."/>
            <person name="Phillips W."/>
            <person name="Marelli J.P."/>
            <person name="May G.D."/>
            <person name="Shapiro H."/>
            <person name="Ma J."/>
            <person name="Bustamante C.D."/>
            <person name="Schnell R.J."/>
            <person name="Main D."/>
            <person name="Gilbert D."/>
            <person name="Parida L."/>
            <person name="Kuhn D.N."/>
        </authorList>
    </citation>
    <scope>NUCLEOTIDE SEQUENCE [LARGE SCALE GENOMIC DNA]</scope>
    <source>
        <strain evidence="2">cv. Matina 1-6</strain>
    </source>
</reference>
<dbReference type="Proteomes" id="UP000026915">
    <property type="component" value="Chromosome 4"/>
</dbReference>
<proteinExistence type="predicted"/>
<evidence type="ECO:0000313" key="1">
    <source>
        <dbReference type="EMBL" id="EOY05960.1"/>
    </source>
</evidence>
<protein>
    <submittedName>
        <fullName evidence="1">Uncharacterized protein</fullName>
    </submittedName>
</protein>
<dbReference type="InParanoid" id="A0A061ELM9"/>
<keyword evidence="2" id="KW-1185">Reference proteome</keyword>
<dbReference type="AlphaFoldDB" id="A0A061ELM9"/>
<name>A0A061ELM9_THECC</name>
<evidence type="ECO:0000313" key="2">
    <source>
        <dbReference type="Proteomes" id="UP000026915"/>
    </source>
</evidence>
<dbReference type="Gramene" id="EOY05960">
    <property type="protein sequence ID" value="EOY05960"/>
    <property type="gene ID" value="TCM_020817"/>
</dbReference>
<gene>
    <name evidence="1" type="ORF">TCM_020817</name>
</gene>